<accession>A0ABX8AJK9</accession>
<evidence type="ECO:0000256" key="4">
    <source>
        <dbReference type="ARBA" id="ARBA00022475"/>
    </source>
</evidence>
<feature type="transmembrane region" description="Helical" evidence="10">
    <location>
        <begin position="405"/>
        <end position="429"/>
    </location>
</feature>
<evidence type="ECO:0000256" key="8">
    <source>
        <dbReference type="ARBA" id="ARBA00023136"/>
    </source>
</evidence>
<keyword evidence="4" id="KW-1003">Cell membrane</keyword>
<evidence type="ECO:0000256" key="6">
    <source>
        <dbReference type="ARBA" id="ARBA00022989"/>
    </source>
</evidence>
<feature type="transmembrane region" description="Helical" evidence="10">
    <location>
        <begin position="65"/>
        <end position="84"/>
    </location>
</feature>
<feature type="transmembrane region" description="Helical" evidence="10">
    <location>
        <begin position="259"/>
        <end position="280"/>
    </location>
</feature>
<protein>
    <recommendedName>
        <fullName evidence="9">Multidrug-efflux transporter</fullName>
    </recommendedName>
</protein>
<dbReference type="NCBIfam" id="TIGR00797">
    <property type="entry name" value="matE"/>
    <property type="match status" value="1"/>
</dbReference>
<keyword evidence="8 10" id="KW-0472">Membrane</keyword>
<dbReference type="Pfam" id="PF01554">
    <property type="entry name" value="MatE"/>
    <property type="match status" value="2"/>
</dbReference>
<keyword evidence="6 10" id="KW-1133">Transmembrane helix</keyword>
<evidence type="ECO:0000256" key="5">
    <source>
        <dbReference type="ARBA" id="ARBA00022692"/>
    </source>
</evidence>
<dbReference type="InterPro" id="IPR050222">
    <property type="entry name" value="MATE_MdtK"/>
</dbReference>
<keyword evidence="3" id="KW-0050">Antiport</keyword>
<feature type="transmembrane region" description="Helical" evidence="10">
    <location>
        <begin position="144"/>
        <end position="161"/>
    </location>
</feature>
<evidence type="ECO:0000256" key="3">
    <source>
        <dbReference type="ARBA" id="ARBA00022449"/>
    </source>
</evidence>
<feature type="transmembrane region" description="Helical" evidence="10">
    <location>
        <begin position="330"/>
        <end position="350"/>
    </location>
</feature>
<name>A0ABX8AJK9_9HYPH</name>
<dbReference type="PIRSF" id="PIRSF006603">
    <property type="entry name" value="DinF"/>
    <property type="match status" value="1"/>
</dbReference>
<proteinExistence type="predicted"/>
<dbReference type="InterPro" id="IPR048279">
    <property type="entry name" value="MdtK-like"/>
</dbReference>
<dbReference type="InterPro" id="IPR002528">
    <property type="entry name" value="MATE_fam"/>
</dbReference>
<feature type="transmembrane region" description="Helical" evidence="10">
    <location>
        <begin position="173"/>
        <end position="197"/>
    </location>
</feature>
<evidence type="ECO:0000256" key="2">
    <source>
        <dbReference type="ARBA" id="ARBA00022448"/>
    </source>
</evidence>
<evidence type="ECO:0000256" key="9">
    <source>
        <dbReference type="ARBA" id="ARBA00031636"/>
    </source>
</evidence>
<dbReference type="EMBL" id="CP074126">
    <property type="protein sequence ID" value="QUS55263.1"/>
    <property type="molecule type" value="Genomic_DNA"/>
</dbReference>
<reference evidence="11 12" key="1">
    <citation type="journal article" date="2021" name="Angew. Chem. Int. Ed. Engl.">
        <title>A novel family of nonribosomal peptides modulate collective behavior in Pseudovibrio bacteria isolated from marine sponges.</title>
        <authorList>
            <person name="Ioca L.P."/>
            <person name="Dai Y."/>
            <person name="Kunakom S."/>
            <person name="Diaz-Espinosa J."/>
            <person name="Krunic A."/>
            <person name="Crnkovic C.M."/>
            <person name="Orjala J."/>
            <person name="Sanchez L.M."/>
            <person name="Ferreira A.G."/>
            <person name="Berlinck R.G.S."/>
            <person name="Eustaquio A.S."/>
        </authorList>
    </citation>
    <scope>NUCLEOTIDE SEQUENCE [LARGE SCALE GENOMIC DNA]</scope>
    <source>
        <strain evidence="11 12">Ab134</strain>
    </source>
</reference>
<dbReference type="CDD" id="cd13131">
    <property type="entry name" value="MATE_NorM_like"/>
    <property type="match status" value="1"/>
</dbReference>
<evidence type="ECO:0000256" key="7">
    <source>
        <dbReference type="ARBA" id="ARBA00023065"/>
    </source>
</evidence>
<feature type="transmembrane region" description="Helical" evidence="10">
    <location>
        <begin position="203"/>
        <end position="228"/>
    </location>
</feature>
<organism evidence="11 12">
    <name type="scientific">Pseudovibrio brasiliensis</name>
    <dbReference type="NCBI Taxonomy" id="1898042"/>
    <lineage>
        <taxon>Bacteria</taxon>
        <taxon>Pseudomonadati</taxon>
        <taxon>Pseudomonadota</taxon>
        <taxon>Alphaproteobacteria</taxon>
        <taxon>Hyphomicrobiales</taxon>
        <taxon>Stappiaceae</taxon>
        <taxon>Pseudovibrio</taxon>
    </lineage>
</organism>
<keyword evidence="5 10" id="KW-0812">Transmembrane</keyword>
<feature type="transmembrane region" description="Helical" evidence="10">
    <location>
        <begin position="105"/>
        <end position="124"/>
    </location>
</feature>
<evidence type="ECO:0000313" key="12">
    <source>
        <dbReference type="Proteomes" id="UP000680706"/>
    </source>
</evidence>
<keyword evidence="7" id="KW-0406">Ion transport</keyword>
<gene>
    <name evidence="11" type="ORF">KGB56_18260</name>
</gene>
<dbReference type="PANTHER" id="PTHR43298">
    <property type="entry name" value="MULTIDRUG RESISTANCE PROTEIN NORM-RELATED"/>
    <property type="match status" value="1"/>
</dbReference>
<sequence>MMTRVESTSVAKPTAMSAWWGESNATLILGLPLIGAQLAQMAINATDALMIGWLGATELAASVLALQLFFLIWLAGLGFVQAVMPLASRAEGKGDVRNVRRASRMGLWISLIYTTFAMVVLWNGESVLLALGQDPEVSAIAAEYLRIVQWSMYPSLFVAALRSFLTSIERSQIVLWATVISAIVNALLDYVLIFGYYGFPKLGIMGAGIASVVTALASCTILIAYVFWEEKSRKYEVFVRFWRADWPAFFEILRLGWPISLMLVAEVGLFAAAALMMGWIGTLELAAHGIAVQLSGIAFMIPLGFANAAVVRVGIASGRGDADGITRAGWVALIWSIVIGLLGAIMFVAIPDTLISFYLDSSNPDAADVIRLGVPLVFIAAVYMVVDGIQVVAGGVLRGLSDTRIPMVIAVIGYWIIGVPLSYIMAFTFNWGPEGIWVGLASGLFITGILLLIRFQKRDQLGLVRLG</sequence>
<evidence type="ECO:0000256" key="10">
    <source>
        <dbReference type="SAM" id="Phobius"/>
    </source>
</evidence>
<evidence type="ECO:0000256" key="1">
    <source>
        <dbReference type="ARBA" id="ARBA00004429"/>
    </source>
</evidence>
<keyword evidence="2" id="KW-0813">Transport</keyword>
<keyword evidence="12" id="KW-1185">Reference proteome</keyword>
<feature type="transmembrane region" description="Helical" evidence="10">
    <location>
        <begin position="286"/>
        <end position="310"/>
    </location>
</feature>
<feature type="transmembrane region" description="Helical" evidence="10">
    <location>
        <begin position="435"/>
        <end position="455"/>
    </location>
</feature>
<dbReference type="Proteomes" id="UP000680706">
    <property type="component" value="Chromosome"/>
</dbReference>
<evidence type="ECO:0000313" key="11">
    <source>
        <dbReference type="EMBL" id="QUS55263.1"/>
    </source>
</evidence>
<comment type="subcellular location">
    <subcellularLocation>
        <location evidence="1">Cell inner membrane</location>
        <topology evidence="1">Multi-pass membrane protein</topology>
    </subcellularLocation>
</comment>
<feature type="transmembrane region" description="Helical" evidence="10">
    <location>
        <begin position="370"/>
        <end position="393"/>
    </location>
</feature>
<dbReference type="RefSeq" id="WP_075697913.1">
    <property type="nucleotide sequence ID" value="NZ_CP074126.1"/>
</dbReference>
<dbReference type="PANTHER" id="PTHR43298:SF2">
    <property type="entry name" value="FMN_FAD EXPORTER YEEO-RELATED"/>
    <property type="match status" value="1"/>
</dbReference>